<dbReference type="EMBL" id="CAWUHC010000050">
    <property type="protein sequence ID" value="CAK7224782.1"/>
    <property type="molecule type" value="Genomic_DNA"/>
</dbReference>
<reference evidence="2 3" key="1">
    <citation type="submission" date="2024-01" db="EMBL/GenBank/DDBJ databases">
        <authorList>
            <person name="Allen C."/>
            <person name="Tagirdzhanova G."/>
        </authorList>
    </citation>
    <scope>NUCLEOTIDE SEQUENCE [LARGE SCALE GENOMIC DNA]</scope>
</reference>
<gene>
    <name evidence="2" type="ORF">SBRCBS47491_005670</name>
</gene>
<evidence type="ECO:0000313" key="3">
    <source>
        <dbReference type="Proteomes" id="UP001642406"/>
    </source>
</evidence>
<evidence type="ECO:0000313" key="2">
    <source>
        <dbReference type="EMBL" id="CAK7224782.1"/>
    </source>
</evidence>
<protein>
    <submittedName>
        <fullName evidence="2">Uncharacterized protein</fullName>
    </submittedName>
</protein>
<feature type="signal peptide" evidence="1">
    <location>
        <begin position="1"/>
        <end position="23"/>
    </location>
</feature>
<keyword evidence="3" id="KW-1185">Reference proteome</keyword>
<evidence type="ECO:0000256" key="1">
    <source>
        <dbReference type="SAM" id="SignalP"/>
    </source>
</evidence>
<proteinExistence type="predicted"/>
<name>A0ABP0BYG3_9PEZI</name>
<accession>A0ABP0BYG3</accession>
<dbReference type="Proteomes" id="UP001642406">
    <property type="component" value="Unassembled WGS sequence"/>
</dbReference>
<keyword evidence="1" id="KW-0732">Signal</keyword>
<organism evidence="2 3">
    <name type="scientific">Sporothrix bragantina</name>
    <dbReference type="NCBI Taxonomy" id="671064"/>
    <lineage>
        <taxon>Eukaryota</taxon>
        <taxon>Fungi</taxon>
        <taxon>Dikarya</taxon>
        <taxon>Ascomycota</taxon>
        <taxon>Pezizomycotina</taxon>
        <taxon>Sordariomycetes</taxon>
        <taxon>Sordariomycetidae</taxon>
        <taxon>Ophiostomatales</taxon>
        <taxon>Ophiostomataceae</taxon>
        <taxon>Sporothrix</taxon>
    </lineage>
</organism>
<feature type="chain" id="PRO_5045351616" evidence="1">
    <location>
        <begin position="24"/>
        <end position="224"/>
    </location>
</feature>
<sequence length="224" mass="23831">MFSTIRSVISVAALLSFAGVTYGDVSTDISSVLMCTTNIYADGYIYRNTTADGATTTNFDGFPAKVSFPLYMAVTSHSNGPLYPVKPARVTSTHEYESLDENLYINVTTGAFAPVGFAEGSNSTLGEGETTWGFYAAYGFFMWYNLPAASASSDTSNSLMAATPVHVQGFQWVPVEGYPNVTQLFWNQTQYDLAAALGTKANIPAEGASFGLCSGDAEATIIPS</sequence>
<comment type="caution">
    <text evidence="2">The sequence shown here is derived from an EMBL/GenBank/DDBJ whole genome shotgun (WGS) entry which is preliminary data.</text>
</comment>